<dbReference type="Proteomes" id="UP000248090">
    <property type="component" value="Unassembled WGS sequence"/>
</dbReference>
<comment type="caution">
    <text evidence="2">The sequence shown here is derived from an EMBL/GenBank/DDBJ whole genome shotgun (WGS) entry which is preliminary data.</text>
</comment>
<dbReference type="InterPro" id="IPR015942">
    <property type="entry name" value="Asp/Glu/hydantoin_racemase"/>
</dbReference>
<organism evidence="2 3">
    <name type="scientific">Pokkaliibacter plantistimulans</name>
    <dbReference type="NCBI Taxonomy" id="1635171"/>
    <lineage>
        <taxon>Bacteria</taxon>
        <taxon>Pseudomonadati</taxon>
        <taxon>Pseudomonadota</taxon>
        <taxon>Gammaproteobacteria</taxon>
        <taxon>Oceanospirillales</taxon>
        <taxon>Balneatrichaceae</taxon>
        <taxon>Pokkaliibacter</taxon>
    </lineage>
</organism>
<evidence type="ECO:0000256" key="1">
    <source>
        <dbReference type="ARBA" id="ARBA00038414"/>
    </source>
</evidence>
<protein>
    <recommendedName>
        <fullName evidence="4">Aspartate/glutamate racemase family protein</fullName>
    </recommendedName>
</protein>
<name>A0ABX5LVZ3_9GAMM</name>
<comment type="similarity">
    <text evidence="1">Belongs to the HyuE racemase family.</text>
</comment>
<dbReference type="EMBL" id="LAPT01000077">
    <property type="protein sequence ID" value="PXF30344.1"/>
    <property type="molecule type" value="Genomic_DNA"/>
</dbReference>
<dbReference type="InterPro" id="IPR053714">
    <property type="entry name" value="Iso_Racemase_Enz_sf"/>
</dbReference>
<gene>
    <name evidence="2" type="ORF">WH50_15495</name>
</gene>
<dbReference type="RefSeq" id="WP_110188142.1">
    <property type="nucleotide sequence ID" value="NZ_CP177354.1"/>
</dbReference>
<sequence length="241" mass="26339">MITIEPSQPFGSITTPEGATQPRLGVIMLNTHFPRLPGDVGNPQTFAFPSQYVRVQTATVDRVISAQGVQPDVAEAILQAAIQLEQQGVELIVTSCGFLGELQGSIESRTHTPLLSSSLMLVPLLRNVFGRQARLGVLTFDSRKLKPLHFNGHHDQWIDIEGIEGGQELHRVISQDLPALDPLRAEADVLAAVDRLLHHNPAALLLECTNLSPYIEAIRQHSGLPVFDLIQAIHWLLAAKG</sequence>
<dbReference type="Pfam" id="PF01177">
    <property type="entry name" value="Asp_Glu_race"/>
    <property type="match status" value="1"/>
</dbReference>
<evidence type="ECO:0008006" key="4">
    <source>
        <dbReference type="Google" id="ProtNLM"/>
    </source>
</evidence>
<accession>A0ABX5LVZ3</accession>
<dbReference type="Gene3D" id="3.40.50.12500">
    <property type="match status" value="1"/>
</dbReference>
<evidence type="ECO:0000313" key="3">
    <source>
        <dbReference type="Proteomes" id="UP000248090"/>
    </source>
</evidence>
<reference evidence="2 3" key="1">
    <citation type="submission" date="2015-03" db="EMBL/GenBank/DDBJ databases">
        <authorList>
            <person name="Krishnan R."/>
            <person name="Midha S."/>
            <person name="Patil P.B."/>
            <person name="Rameshkumar N."/>
        </authorList>
    </citation>
    <scope>NUCLEOTIDE SEQUENCE [LARGE SCALE GENOMIC DNA]</scope>
    <source>
        <strain evidence="2 3">L1E11</strain>
    </source>
</reference>
<proteinExistence type="inferred from homology"/>
<evidence type="ECO:0000313" key="2">
    <source>
        <dbReference type="EMBL" id="PXF30344.1"/>
    </source>
</evidence>
<keyword evidence="3" id="KW-1185">Reference proteome</keyword>